<protein>
    <recommendedName>
        <fullName evidence="5">GTP cyclohydrolase 1</fullName>
        <ecNumber evidence="5">3.5.4.16</ecNumber>
    </recommendedName>
    <alternativeName>
        <fullName evidence="5">GTP cyclohydrolase I</fullName>
        <shortName evidence="5">GTP-CH-I</shortName>
    </alternativeName>
</protein>
<dbReference type="AlphaFoldDB" id="A0A9D1DRJ7"/>
<dbReference type="PROSITE" id="PS00859">
    <property type="entry name" value="GTP_CYCLOHYDROL_1_1"/>
    <property type="match status" value="1"/>
</dbReference>
<evidence type="ECO:0000256" key="2">
    <source>
        <dbReference type="ARBA" id="ARBA00005080"/>
    </source>
</evidence>
<dbReference type="PANTHER" id="PTHR11109:SF7">
    <property type="entry name" value="GTP CYCLOHYDROLASE 1"/>
    <property type="match status" value="1"/>
</dbReference>
<organism evidence="7 8">
    <name type="scientific">Candidatus Gallacutalibacter pullicola</name>
    <dbReference type="NCBI Taxonomy" id="2840830"/>
    <lineage>
        <taxon>Bacteria</taxon>
        <taxon>Bacillati</taxon>
        <taxon>Bacillota</taxon>
        <taxon>Clostridia</taxon>
        <taxon>Eubacteriales</taxon>
        <taxon>Candidatus Gallacutalibacter</taxon>
    </lineage>
</organism>
<dbReference type="PROSITE" id="PS00860">
    <property type="entry name" value="GTP_CYCLOHYDROL_1_2"/>
    <property type="match status" value="1"/>
</dbReference>
<dbReference type="GO" id="GO:0005525">
    <property type="term" value="F:GTP binding"/>
    <property type="evidence" value="ECO:0007669"/>
    <property type="project" value="UniProtKB-KW"/>
</dbReference>
<dbReference type="InterPro" id="IPR001474">
    <property type="entry name" value="GTP_CycHdrlase_I"/>
</dbReference>
<evidence type="ECO:0000313" key="7">
    <source>
        <dbReference type="EMBL" id="HIR57795.1"/>
    </source>
</evidence>
<keyword evidence="5" id="KW-0342">GTP-binding</keyword>
<dbReference type="InterPro" id="IPR043134">
    <property type="entry name" value="GTP-CH-I_N"/>
</dbReference>
<dbReference type="GO" id="GO:0003934">
    <property type="term" value="F:GTP cyclohydrolase I activity"/>
    <property type="evidence" value="ECO:0007669"/>
    <property type="project" value="UniProtKB-UniRule"/>
</dbReference>
<dbReference type="GO" id="GO:0046654">
    <property type="term" value="P:tetrahydrofolate biosynthetic process"/>
    <property type="evidence" value="ECO:0007669"/>
    <property type="project" value="UniProtKB-UniRule"/>
</dbReference>
<dbReference type="NCBIfam" id="TIGR00063">
    <property type="entry name" value="folE"/>
    <property type="match status" value="1"/>
</dbReference>
<feature type="domain" description="GTP cyclohydrolase I" evidence="6">
    <location>
        <begin position="7"/>
        <end position="185"/>
    </location>
</feature>
<dbReference type="FunFam" id="3.30.1130.10:FF:000001">
    <property type="entry name" value="GTP cyclohydrolase 1"/>
    <property type="match status" value="1"/>
</dbReference>
<evidence type="ECO:0000259" key="6">
    <source>
        <dbReference type="Pfam" id="PF01227"/>
    </source>
</evidence>
<accession>A0A9D1DRJ7</accession>
<comment type="similarity">
    <text evidence="5">Belongs to the GTP cyclohydrolase I family.</text>
</comment>
<evidence type="ECO:0000256" key="4">
    <source>
        <dbReference type="ARBA" id="ARBA00022801"/>
    </source>
</evidence>
<dbReference type="InterPro" id="IPR018234">
    <property type="entry name" value="GTP_CycHdrlase_I_CS"/>
</dbReference>
<dbReference type="EMBL" id="DVHF01000105">
    <property type="protein sequence ID" value="HIR57795.1"/>
    <property type="molecule type" value="Genomic_DNA"/>
</dbReference>
<comment type="subunit">
    <text evidence="5">Homopolymer.</text>
</comment>
<name>A0A9D1DRJ7_9FIRM</name>
<dbReference type="Gene3D" id="3.30.1130.10">
    <property type="match status" value="1"/>
</dbReference>
<feature type="binding site" evidence="5">
    <location>
        <position position="80"/>
    </location>
    <ligand>
        <name>Zn(2+)</name>
        <dbReference type="ChEBI" id="CHEBI:29105"/>
    </ligand>
</feature>
<dbReference type="NCBIfam" id="NF006825">
    <property type="entry name" value="PRK09347.1-2"/>
    <property type="match status" value="1"/>
</dbReference>
<dbReference type="Pfam" id="PF01227">
    <property type="entry name" value="GTP_cyclohydroI"/>
    <property type="match status" value="1"/>
</dbReference>
<keyword evidence="3 5" id="KW-0554">One-carbon metabolism</keyword>
<feature type="binding site" evidence="5">
    <location>
        <position position="149"/>
    </location>
    <ligand>
        <name>Zn(2+)</name>
        <dbReference type="ChEBI" id="CHEBI:29105"/>
    </ligand>
</feature>
<evidence type="ECO:0000256" key="5">
    <source>
        <dbReference type="HAMAP-Rule" id="MF_00223"/>
    </source>
</evidence>
<dbReference type="Proteomes" id="UP000886785">
    <property type="component" value="Unassembled WGS sequence"/>
</dbReference>
<dbReference type="GO" id="GO:0006730">
    <property type="term" value="P:one-carbon metabolic process"/>
    <property type="evidence" value="ECO:0007669"/>
    <property type="project" value="UniProtKB-UniRule"/>
</dbReference>
<comment type="caution">
    <text evidence="7">The sequence shown here is derived from an EMBL/GenBank/DDBJ whole genome shotgun (WGS) entry which is preliminary data.</text>
</comment>
<evidence type="ECO:0000256" key="3">
    <source>
        <dbReference type="ARBA" id="ARBA00022563"/>
    </source>
</evidence>
<dbReference type="HAMAP" id="MF_00223">
    <property type="entry name" value="FolE"/>
    <property type="match status" value="1"/>
</dbReference>
<feature type="binding site" evidence="5">
    <location>
        <position position="77"/>
    </location>
    <ligand>
        <name>Zn(2+)</name>
        <dbReference type="ChEBI" id="CHEBI:29105"/>
    </ligand>
</feature>
<dbReference type="PANTHER" id="PTHR11109">
    <property type="entry name" value="GTP CYCLOHYDROLASE I"/>
    <property type="match status" value="1"/>
</dbReference>
<dbReference type="GO" id="GO:0008270">
    <property type="term" value="F:zinc ion binding"/>
    <property type="evidence" value="ECO:0007669"/>
    <property type="project" value="UniProtKB-UniRule"/>
</dbReference>
<keyword evidence="4 5" id="KW-0378">Hydrolase</keyword>
<comment type="catalytic activity">
    <reaction evidence="1 5">
        <text>GTP + H2O = 7,8-dihydroneopterin 3'-triphosphate + formate + H(+)</text>
        <dbReference type="Rhea" id="RHEA:17473"/>
        <dbReference type="ChEBI" id="CHEBI:15377"/>
        <dbReference type="ChEBI" id="CHEBI:15378"/>
        <dbReference type="ChEBI" id="CHEBI:15740"/>
        <dbReference type="ChEBI" id="CHEBI:37565"/>
        <dbReference type="ChEBI" id="CHEBI:58462"/>
        <dbReference type="EC" id="3.5.4.16"/>
    </reaction>
</comment>
<keyword evidence="5" id="KW-0479">Metal-binding</keyword>
<sequence>MMDKQRIENAVREILCAVGEDPDREGLRETPQRVARMYEEIFSGLETDPMQFLKIFHETEQHNELVLVRDIPLYSVCEHHLLPFIGKAHIAYIPKGGRIIGLSKFSRIVDCFARRPQVQERLTAQIADFLYEHLDPCGVAVVIEAEHLCMTMRGARAAGASTLTSALRGAMRTDAKTRAEVMSLLTGGKA</sequence>
<dbReference type="EC" id="3.5.4.16" evidence="5"/>
<dbReference type="GO" id="GO:0005737">
    <property type="term" value="C:cytoplasm"/>
    <property type="evidence" value="ECO:0007669"/>
    <property type="project" value="TreeGrafter"/>
</dbReference>
<gene>
    <name evidence="5 7" type="primary">folE</name>
    <name evidence="7" type="ORF">IAA54_08995</name>
</gene>
<keyword evidence="5" id="KW-0547">Nucleotide-binding</keyword>
<dbReference type="InterPro" id="IPR020602">
    <property type="entry name" value="GTP_CycHdrlase_I_dom"/>
</dbReference>
<dbReference type="InterPro" id="IPR043133">
    <property type="entry name" value="GTP-CH-I_C/QueF"/>
</dbReference>
<comment type="pathway">
    <text evidence="2 5">Cofactor biosynthesis; 7,8-dihydroneopterin triphosphate biosynthesis; 7,8-dihydroneopterin triphosphate from GTP: step 1/1.</text>
</comment>
<reference evidence="7" key="2">
    <citation type="journal article" date="2021" name="PeerJ">
        <title>Extensive microbial diversity within the chicken gut microbiome revealed by metagenomics and culture.</title>
        <authorList>
            <person name="Gilroy R."/>
            <person name="Ravi A."/>
            <person name="Getino M."/>
            <person name="Pursley I."/>
            <person name="Horton D.L."/>
            <person name="Alikhan N.F."/>
            <person name="Baker D."/>
            <person name="Gharbi K."/>
            <person name="Hall N."/>
            <person name="Watson M."/>
            <person name="Adriaenssens E.M."/>
            <person name="Foster-Nyarko E."/>
            <person name="Jarju S."/>
            <person name="Secka A."/>
            <person name="Antonio M."/>
            <person name="Oren A."/>
            <person name="Chaudhuri R.R."/>
            <person name="La Ragione R."/>
            <person name="Hildebrand F."/>
            <person name="Pallen M.J."/>
        </authorList>
    </citation>
    <scope>NUCLEOTIDE SEQUENCE</scope>
    <source>
        <strain evidence="7">ChiSjej1B19-7085</strain>
    </source>
</reference>
<dbReference type="GO" id="GO:0006729">
    <property type="term" value="P:tetrahydrobiopterin biosynthetic process"/>
    <property type="evidence" value="ECO:0007669"/>
    <property type="project" value="TreeGrafter"/>
</dbReference>
<reference evidence="7" key="1">
    <citation type="submission" date="2020-10" db="EMBL/GenBank/DDBJ databases">
        <authorList>
            <person name="Gilroy R."/>
        </authorList>
    </citation>
    <scope>NUCLEOTIDE SEQUENCE</scope>
    <source>
        <strain evidence="7">ChiSjej1B19-7085</strain>
    </source>
</reference>
<dbReference type="Gene3D" id="1.10.286.10">
    <property type="match status" value="1"/>
</dbReference>
<dbReference type="NCBIfam" id="NF006826">
    <property type="entry name" value="PRK09347.1-3"/>
    <property type="match status" value="1"/>
</dbReference>
<keyword evidence="5" id="KW-0862">Zinc</keyword>
<evidence type="ECO:0000256" key="1">
    <source>
        <dbReference type="ARBA" id="ARBA00001052"/>
    </source>
</evidence>
<dbReference type="SUPFAM" id="SSF55620">
    <property type="entry name" value="Tetrahydrobiopterin biosynthesis enzymes-like"/>
    <property type="match status" value="1"/>
</dbReference>
<proteinExistence type="inferred from homology"/>
<dbReference type="FunFam" id="1.10.286.10:FF:000001">
    <property type="entry name" value="GTP cyclohydrolase 1"/>
    <property type="match status" value="1"/>
</dbReference>
<evidence type="ECO:0000313" key="8">
    <source>
        <dbReference type="Proteomes" id="UP000886785"/>
    </source>
</evidence>